<dbReference type="PANTHER" id="PTHR15065">
    <property type="entry name" value="INSULINOMA-ASSOCIATED 1"/>
    <property type="match status" value="1"/>
</dbReference>
<keyword evidence="8" id="KW-0524">Neurogenesis</keyword>
<sequence>MPRGFLVKRNRKTNPVSYRVRPDEEHAEHAAADAPPPPPLSCAPFGASFPVRAQTPTPTCGAAAPEQVARPVQFGNPELVYQALYSPTRPVSRDHDRSSFERRFNLGSPGSAESFPTPAALPAVDHRYAPVDLKIGSSNSSRTETSATSAAALPAAATKRPHLSAERKGKPPSKKTKAIRRLHFEDDVTTSPVLGLKIKEALVDQKPLRPQLPGGDNVPLGEFVCQLCREAYADPFALAQHKCSRIVRVEYRCPECDKVFSCPANLASHRRWHKPKPQSSAPGGPHPESDKPSASGKTAAEEAKDSSDRDSPSPGPSESGSEEGLYDCNHCGKKFKRQAYLRKHLASQHGSPKPAEDDDAAERSAALLNLSGGAAACHLCPVCGESFAHRGGLERHIRLLHASQVYPCKYCPAVFYSSPGLTRHINKCHPSENRQVILLQMPLRPAC</sequence>
<dbReference type="AlphaFoldDB" id="A0A8C2Z956"/>
<evidence type="ECO:0000256" key="16">
    <source>
        <dbReference type="SAM" id="MobiDB-lite"/>
    </source>
</evidence>
<dbReference type="Proteomes" id="UP000694565">
    <property type="component" value="Unplaced"/>
</dbReference>
<comment type="subcellular location">
    <subcellularLocation>
        <location evidence="1">Nucleus</location>
    </subcellularLocation>
</comment>
<comment type="similarity">
    <text evidence="13">Belongs to the INSM1 family.</text>
</comment>
<dbReference type="SMART" id="SM00355">
    <property type="entry name" value="ZnF_C2H2"/>
    <property type="match status" value="5"/>
</dbReference>
<feature type="domain" description="C2H2-type" evidence="17">
    <location>
        <begin position="251"/>
        <end position="278"/>
    </location>
</feature>
<reference evidence="18" key="1">
    <citation type="submission" date="2025-08" db="UniProtKB">
        <authorList>
            <consortium name="Ensembl"/>
        </authorList>
    </citation>
    <scope>IDENTIFICATION</scope>
</reference>
<accession>A0A8C2Z956</accession>
<evidence type="ECO:0000256" key="5">
    <source>
        <dbReference type="ARBA" id="ARBA00022771"/>
    </source>
</evidence>
<feature type="compositionally biased region" description="Low complexity" evidence="16">
    <location>
        <begin position="137"/>
        <end position="158"/>
    </location>
</feature>
<dbReference type="GO" id="GO:0001227">
    <property type="term" value="F:DNA-binding transcription repressor activity, RNA polymerase II-specific"/>
    <property type="evidence" value="ECO:0007669"/>
    <property type="project" value="TreeGrafter"/>
</dbReference>
<dbReference type="InterPro" id="IPR013087">
    <property type="entry name" value="Znf_C2H2_type"/>
</dbReference>
<keyword evidence="5 15" id="KW-0863">Zinc-finger</keyword>
<evidence type="ECO:0000256" key="8">
    <source>
        <dbReference type="ARBA" id="ARBA00022902"/>
    </source>
</evidence>
<dbReference type="GO" id="GO:0005634">
    <property type="term" value="C:nucleus"/>
    <property type="evidence" value="ECO:0007669"/>
    <property type="project" value="UniProtKB-SubCell"/>
</dbReference>
<evidence type="ECO:0000256" key="9">
    <source>
        <dbReference type="ARBA" id="ARBA00023015"/>
    </source>
</evidence>
<gene>
    <name evidence="18" type="primary">insm1a</name>
</gene>
<evidence type="ECO:0000256" key="10">
    <source>
        <dbReference type="ARBA" id="ARBA00023125"/>
    </source>
</evidence>
<dbReference type="OrthoDB" id="8953942at2759"/>
<feature type="region of interest" description="Disordered" evidence="16">
    <location>
        <begin position="1"/>
        <end position="47"/>
    </location>
</feature>
<keyword evidence="7" id="KW-0862">Zinc</keyword>
<evidence type="ECO:0000256" key="15">
    <source>
        <dbReference type="PROSITE-ProRule" id="PRU00042"/>
    </source>
</evidence>
<dbReference type="PANTHER" id="PTHR15065:SF5">
    <property type="entry name" value="INSULINOMA-ASSOCIATED PROTEIN 1"/>
    <property type="match status" value="1"/>
</dbReference>
<evidence type="ECO:0000256" key="13">
    <source>
        <dbReference type="ARBA" id="ARBA00038003"/>
    </source>
</evidence>
<proteinExistence type="inferred from homology"/>
<evidence type="ECO:0000313" key="18">
    <source>
        <dbReference type="Ensembl" id="ENSCLMP00005023800.1"/>
    </source>
</evidence>
<evidence type="ECO:0000256" key="6">
    <source>
        <dbReference type="ARBA" id="ARBA00022782"/>
    </source>
</evidence>
<dbReference type="Gene3D" id="3.30.160.60">
    <property type="entry name" value="Classic Zinc Finger"/>
    <property type="match status" value="3"/>
</dbReference>
<dbReference type="GO" id="GO:0009888">
    <property type="term" value="P:tissue development"/>
    <property type="evidence" value="ECO:0007669"/>
    <property type="project" value="UniProtKB-ARBA"/>
</dbReference>
<evidence type="ECO:0000256" key="11">
    <source>
        <dbReference type="ARBA" id="ARBA00023163"/>
    </source>
</evidence>
<feature type="domain" description="C2H2-type" evidence="17">
    <location>
        <begin position="406"/>
        <end position="434"/>
    </location>
</feature>
<dbReference type="GO" id="GO:0048513">
    <property type="term" value="P:animal organ development"/>
    <property type="evidence" value="ECO:0007669"/>
    <property type="project" value="UniProtKB-ARBA"/>
</dbReference>
<feature type="domain" description="C2H2-type" evidence="17">
    <location>
        <begin position="378"/>
        <end position="406"/>
    </location>
</feature>
<dbReference type="Pfam" id="PF00096">
    <property type="entry name" value="zf-C2H2"/>
    <property type="match status" value="4"/>
</dbReference>
<name>A0A8C2Z956_CYCLU</name>
<dbReference type="PROSITE" id="PS00028">
    <property type="entry name" value="ZINC_FINGER_C2H2_1"/>
    <property type="match status" value="4"/>
</dbReference>
<evidence type="ECO:0000256" key="7">
    <source>
        <dbReference type="ARBA" id="ARBA00022833"/>
    </source>
</evidence>
<feature type="region of interest" description="Disordered" evidence="16">
    <location>
        <begin position="135"/>
        <end position="177"/>
    </location>
</feature>
<dbReference type="FunFam" id="3.30.160.60:FF:000488">
    <property type="entry name" value="Insulinoma-associated protein 2"/>
    <property type="match status" value="1"/>
</dbReference>
<dbReference type="GO" id="GO:0017053">
    <property type="term" value="C:transcription repressor complex"/>
    <property type="evidence" value="ECO:0007669"/>
    <property type="project" value="TreeGrafter"/>
</dbReference>
<dbReference type="SUPFAM" id="SSF57667">
    <property type="entry name" value="beta-beta-alpha zinc fingers"/>
    <property type="match status" value="3"/>
</dbReference>
<keyword evidence="12" id="KW-0539">Nucleus</keyword>
<feature type="compositionally biased region" description="Basic and acidic residues" evidence="16">
    <location>
        <begin position="299"/>
        <end position="311"/>
    </location>
</feature>
<feature type="compositionally biased region" description="Basic and acidic residues" evidence="16">
    <location>
        <begin position="20"/>
        <end position="31"/>
    </location>
</feature>
<dbReference type="Ensembl" id="ENSCLMT00005024901.1">
    <property type="protein sequence ID" value="ENSCLMP00005023800.1"/>
    <property type="gene ID" value="ENSCLMG00005011780.1"/>
</dbReference>
<feature type="compositionally biased region" description="Basic residues" evidence="16">
    <location>
        <begin position="1"/>
        <end position="12"/>
    </location>
</feature>
<keyword evidence="4" id="KW-0677">Repeat</keyword>
<dbReference type="RefSeq" id="XP_034384148.1">
    <property type="nucleotide sequence ID" value="XM_034528257.1"/>
</dbReference>
<keyword evidence="2" id="KW-0217">Developmental protein</keyword>
<keyword evidence="3" id="KW-0479">Metal-binding</keyword>
<keyword evidence="9" id="KW-0805">Transcription regulation</keyword>
<evidence type="ECO:0000256" key="1">
    <source>
        <dbReference type="ARBA" id="ARBA00004123"/>
    </source>
</evidence>
<dbReference type="GO" id="GO:0000978">
    <property type="term" value="F:RNA polymerase II cis-regulatory region sequence-specific DNA binding"/>
    <property type="evidence" value="ECO:0007669"/>
    <property type="project" value="TreeGrafter"/>
</dbReference>
<evidence type="ECO:0000256" key="2">
    <source>
        <dbReference type="ARBA" id="ARBA00022473"/>
    </source>
</evidence>
<dbReference type="GO" id="GO:0008270">
    <property type="term" value="F:zinc ion binding"/>
    <property type="evidence" value="ECO:0007669"/>
    <property type="project" value="UniProtKB-KW"/>
</dbReference>
<feature type="region of interest" description="Disordered" evidence="16">
    <location>
        <begin position="268"/>
        <end position="325"/>
    </location>
</feature>
<dbReference type="GO" id="GO:0010564">
    <property type="term" value="P:regulation of cell cycle process"/>
    <property type="evidence" value="ECO:0007669"/>
    <property type="project" value="TreeGrafter"/>
</dbReference>
<dbReference type="PROSITE" id="PS50157">
    <property type="entry name" value="ZINC_FINGER_C2H2_2"/>
    <property type="match status" value="4"/>
</dbReference>
<organism evidence="18 19">
    <name type="scientific">Cyclopterus lumpus</name>
    <name type="common">Lumpsucker</name>
    <dbReference type="NCBI Taxonomy" id="8103"/>
    <lineage>
        <taxon>Eukaryota</taxon>
        <taxon>Metazoa</taxon>
        <taxon>Chordata</taxon>
        <taxon>Craniata</taxon>
        <taxon>Vertebrata</taxon>
        <taxon>Euteleostomi</taxon>
        <taxon>Actinopterygii</taxon>
        <taxon>Neopterygii</taxon>
        <taxon>Teleostei</taxon>
        <taxon>Neoteleostei</taxon>
        <taxon>Acanthomorphata</taxon>
        <taxon>Eupercaria</taxon>
        <taxon>Perciformes</taxon>
        <taxon>Cottioidei</taxon>
        <taxon>Cottales</taxon>
        <taxon>Cyclopteridae</taxon>
        <taxon>Cyclopterus</taxon>
    </lineage>
</organism>
<protein>
    <submittedName>
        <fullName evidence="18">INSM transcriptional repressor 1</fullName>
    </submittedName>
</protein>
<evidence type="ECO:0000259" key="17">
    <source>
        <dbReference type="PROSITE" id="PS50157"/>
    </source>
</evidence>
<evidence type="ECO:0000256" key="3">
    <source>
        <dbReference type="ARBA" id="ARBA00022723"/>
    </source>
</evidence>
<reference evidence="18" key="2">
    <citation type="submission" date="2025-09" db="UniProtKB">
        <authorList>
            <consortium name="Ensembl"/>
        </authorList>
    </citation>
    <scope>IDENTIFICATION</scope>
</reference>
<dbReference type="GeneTree" id="ENSGT00940000162552"/>
<keyword evidence="10" id="KW-0238">DNA-binding</keyword>
<dbReference type="InterPro" id="IPR042972">
    <property type="entry name" value="INSM1/2"/>
</dbReference>
<feature type="domain" description="C2H2-type" evidence="17">
    <location>
        <begin position="326"/>
        <end position="354"/>
    </location>
</feature>
<dbReference type="GeneID" id="117727784"/>
<evidence type="ECO:0000256" key="12">
    <source>
        <dbReference type="ARBA" id="ARBA00023242"/>
    </source>
</evidence>
<dbReference type="FunFam" id="3.30.160.60:FF:001458">
    <property type="entry name" value="INSM transcriptional repressor 1"/>
    <property type="match status" value="1"/>
</dbReference>
<dbReference type="InterPro" id="IPR036236">
    <property type="entry name" value="Znf_C2H2_sf"/>
</dbReference>
<keyword evidence="19" id="KW-1185">Reference proteome</keyword>
<evidence type="ECO:0000256" key="14">
    <source>
        <dbReference type="ARBA" id="ARBA00058195"/>
    </source>
</evidence>
<comment type="function">
    <text evidence="14">May act as a transcriptional regulator. May play a role in neurogenesis and neuroendocrine cell differentiation during embryonic development.</text>
</comment>
<keyword evidence="11" id="KW-0804">Transcription</keyword>
<evidence type="ECO:0000313" key="19">
    <source>
        <dbReference type="Proteomes" id="UP000694565"/>
    </source>
</evidence>
<evidence type="ECO:0000256" key="4">
    <source>
        <dbReference type="ARBA" id="ARBA00022737"/>
    </source>
</evidence>
<keyword evidence="6" id="KW-0221">Differentiation</keyword>
<dbReference type="GO" id="GO:0030182">
    <property type="term" value="P:neuron differentiation"/>
    <property type="evidence" value="ECO:0007669"/>
    <property type="project" value="TreeGrafter"/>
</dbReference>